<dbReference type="Pfam" id="PF04328">
    <property type="entry name" value="Sel_put"/>
    <property type="match status" value="1"/>
</dbReference>
<accession>A0ABT2PCE2</accession>
<gene>
    <name evidence="1" type="ORF">N4R40_07755</name>
</gene>
<dbReference type="InterPro" id="IPR007423">
    <property type="entry name" value="Sel_put"/>
</dbReference>
<dbReference type="Proteomes" id="UP001300496">
    <property type="component" value="Unassembled WGS sequence"/>
</dbReference>
<keyword evidence="2" id="KW-1185">Reference proteome</keyword>
<name>A0ABT2PCE2_9MICO</name>
<protein>
    <submittedName>
        <fullName evidence="1">YbdD/YjiX family protein</fullName>
    </submittedName>
</protein>
<dbReference type="EMBL" id="JAODOR010000009">
    <property type="protein sequence ID" value="MCT9002256.1"/>
    <property type="molecule type" value="Genomic_DNA"/>
</dbReference>
<sequence>MTDHADPVTPRTPARRTLDSVARVGRGIRWYMSNLMGDSAYATYAAHHGRHHPDEAPLTERQFWRQKMDDQDRNPGARCC</sequence>
<comment type="caution">
    <text evidence="1">The sequence shown here is derived from an EMBL/GenBank/DDBJ whole genome shotgun (WGS) entry which is preliminary data.</text>
</comment>
<reference evidence="1 2" key="1">
    <citation type="journal article" date="2024" name="Int. J. Syst. Evol. Microbiol.">
        <title>Microbacterium memoriense sp. nov., a member of the Actinomycetota from marine beach sediment of the north coast of Portugal.</title>
        <authorList>
            <person name="Santos J.D.N.D."/>
            <person name="Klimek D."/>
            <person name="Calusinska M."/>
            <person name="Lobo-da-Cunha A."/>
            <person name="Catita J."/>
            <person name="Goncalves H."/>
            <person name="Gonzalez I."/>
            <person name="Lage O.M."/>
        </authorList>
    </citation>
    <scope>NUCLEOTIDE SEQUENCE [LARGE SCALE GENOMIC DNA]</scope>
    <source>
        <strain evidence="1 2">PMIC_1C1B</strain>
    </source>
</reference>
<evidence type="ECO:0000313" key="2">
    <source>
        <dbReference type="Proteomes" id="UP001300496"/>
    </source>
</evidence>
<dbReference type="RefSeq" id="WP_261606792.1">
    <property type="nucleotide sequence ID" value="NZ_JAODOR010000009.1"/>
</dbReference>
<evidence type="ECO:0000313" key="1">
    <source>
        <dbReference type="EMBL" id="MCT9002256.1"/>
    </source>
</evidence>
<proteinExistence type="predicted"/>
<organism evidence="1 2">
    <name type="scientific">Microbacterium memoriense</name>
    <dbReference type="NCBI Taxonomy" id="2978350"/>
    <lineage>
        <taxon>Bacteria</taxon>
        <taxon>Bacillati</taxon>
        <taxon>Actinomycetota</taxon>
        <taxon>Actinomycetes</taxon>
        <taxon>Micrococcales</taxon>
        <taxon>Microbacteriaceae</taxon>
        <taxon>Microbacterium</taxon>
    </lineage>
</organism>